<proteinExistence type="predicted"/>
<feature type="region of interest" description="Disordered" evidence="1">
    <location>
        <begin position="46"/>
        <end position="77"/>
    </location>
</feature>
<name>A0A2A6CEC2_PRIPA</name>
<feature type="compositionally biased region" description="Basic and acidic residues" evidence="1">
    <location>
        <begin position="50"/>
        <end position="77"/>
    </location>
</feature>
<keyword evidence="3" id="KW-1185">Reference proteome</keyword>
<dbReference type="EnsemblMetazoa" id="PPA46342.1">
    <property type="protein sequence ID" value="PPA46342.1"/>
    <property type="gene ID" value="WBGene00284711"/>
</dbReference>
<dbReference type="AlphaFoldDB" id="A0A2A6CEC2"/>
<reference evidence="3" key="1">
    <citation type="journal article" date="2008" name="Nat. Genet.">
        <title>The Pristionchus pacificus genome provides a unique perspective on nematode lifestyle and parasitism.</title>
        <authorList>
            <person name="Dieterich C."/>
            <person name="Clifton S.W."/>
            <person name="Schuster L.N."/>
            <person name="Chinwalla A."/>
            <person name="Delehaunty K."/>
            <person name="Dinkelacker I."/>
            <person name="Fulton L."/>
            <person name="Fulton R."/>
            <person name="Godfrey J."/>
            <person name="Minx P."/>
            <person name="Mitreva M."/>
            <person name="Roeseler W."/>
            <person name="Tian H."/>
            <person name="Witte H."/>
            <person name="Yang S.P."/>
            <person name="Wilson R.K."/>
            <person name="Sommer R.J."/>
        </authorList>
    </citation>
    <scope>NUCLEOTIDE SEQUENCE [LARGE SCALE GENOMIC DNA]</scope>
    <source>
        <strain evidence="3">PS312</strain>
    </source>
</reference>
<protein>
    <submittedName>
        <fullName evidence="2">Uncharacterized protein</fullName>
    </submittedName>
</protein>
<evidence type="ECO:0000313" key="3">
    <source>
        <dbReference type="Proteomes" id="UP000005239"/>
    </source>
</evidence>
<accession>A0A8R1V726</accession>
<dbReference type="Proteomes" id="UP000005239">
    <property type="component" value="Unassembled WGS sequence"/>
</dbReference>
<gene>
    <name evidence="2" type="primary">WBGene00284711</name>
</gene>
<reference evidence="2" key="2">
    <citation type="submission" date="2022-06" db="UniProtKB">
        <authorList>
            <consortium name="EnsemblMetazoa"/>
        </authorList>
    </citation>
    <scope>IDENTIFICATION</scope>
    <source>
        <strain evidence="2">PS312</strain>
    </source>
</reference>
<organism evidence="2 3">
    <name type="scientific">Pristionchus pacificus</name>
    <name type="common">Parasitic nematode worm</name>
    <dbReference type="NCBI Taxonomy" id="54126"/>
    <lineage>
        <taxon>Eukaryota</taxon>
        <taxon>Metazoa</taxon>
        <taxon>Ecdysozoa</taxon>
        <taxon>Nematoda</taxon>
        <taxon>Chromadorea</taxon>
        <taxon>Rhabditida</taxon>
        <taxon>Rhabditina</taxon>
        <taxon>Diplogasteromorpha</taxon>
        <taxon>Diplogasteroidea</taxon>
        <taxon>Neodiplogasteridae</taxon>
        <taxon>Pristionchus</taxon>
    </lineage>
</organism>
<evidence type="ECO:0000313" key="2">
    <source>
        <dbReference type="EnsemblMetazoa" id="PPA46342.1"/>
    </source>
</evidence>
<sequence>MPIRARRMKGSNKIDDRGTICQDGSMSVCDLNSARCLWASDSVGKGGKIKGSECRGARAGRRPEHPRSLRAPQKEAQ</sequence>
<accession>A0A2A6CEC2</accession>
<evidence type="ECO:0000256" key="1">
    <source>
        <dbReference type="SAM" id="MobiDB-lite"/>
    </source>
</evidence>